<protein>
    <submittedName>
        <fullName evidence="1">Uncharacterized protein</fullName>
    </submittedName>
</protein>
<comment type="caution">
    <text evidence="1">The sequence shown here is derived from an EMBL/GenBank/DDBJ whole genome shotgun (WGS) entry which is preliminary data.</text>
</comment>
<name>A0ABN9C6U9_9NEOB</name>
<evidence type="ECO:0000313" key="2">
    <source>
        <dbReference type="Proteomes" id="UP001162483"/>
    </source>
</evidence>
<feature type="non-terminal residue" evidence="1">
    <location>
        <position position="1"/>
    </location>
</feature>
<gene>
    <name evidence="1" type="ORF">SPARVUS_LOCUS4422898</name>
</gene>
<evidence type="ECO:0000313" key="1">
    <source>
        <dbReference type="EMBL" id="CAI9555758.1"/>
    </source>
</evidence>
<organism evidence="1 2">
    <name type="scientific">Staurois parvus</name>
    <dbReference type="NCBI Taxonomy" id="386267"/>
    <lineage>
        <taxon>Eukaryota</taxon>
        <taxon>Metazoa</taxon>
        <taxon>Chordata</taxon>
        <taxon>Craniata</taxon>
        <taxon>Vertebrata</taxon>
        <taxon>Euteleostomi</taxon>
        <taxon>Amphibia</taxon>
        <taxon>Batrachia</taxon>
        <taxon>Anura</taxon>
        <taxon>Neobatrachia</taxon>
        <taxon>Ranoidea</taxon>
        <taxon>Ranidae</taxon>
        <taxon>Staurois</taxon>
    </lineage>
</organism>
<reference evidence="1" key="1">
    <citation type="submission" date="2023-05" db="EMBL/GenBank/DDBJ databases">
        <authorList>
            <person name="Stuckert A."/>
        </authorList>
    </citation>
    <scope>NUCLEOTIDE SEQUENCE</scope>
</reference>
<sequence>FEHFCTARGPGVSRGPHKMPLVPFTGFFGCAFSVSKDTGAP</sequence>
<proteinExistence type="predicted"/>
<dbReference type="EMBL" id="CATNWA010008278">
    <property type="protein sequence ID" value="CAI9555758.1"/>
    <property type="molecule type" value="Genomic_DNA"/>
</dbReference>
<accession>A0ABN9C6U9</accession>
<dbReference type="Proteomes" id="UP001162483">
    <property type="component" value="Unassembled WGS sequence"/>
</dbReference>
<keyword evidence="2" id="KW-1185">Reference proteome</keyword>